<evidence type="ECO:0000313" key="1">
    <source>
        <dbReference type="EMBL" id="DAD75576.1"/>
    </source>
</evidence>
<organism evidence="1">
    <name type="scientific">Siphoviridae sp. ctr0N4</name>
    <dbReference type="NCBI Taxonomy" id="2826473"/>
    <lineage>
        <taxon>Viruses</taxon>
        <taxon>Duplodnaviria</taxon>
        <taxon>Heunggongvirae</taxon>
        <taxon>Uroviricota</taxon>
        <taxon>Caudoviricetes</taxon>
    </lineage>
</organism>
<reference evidence="1" key="1">
    <citation type="journal article" date="2021" name="Proc. Natl. Acad. Sci. U.S.A.">
        <title>A Catalog of Tens of Thousands of Viruses from Human Metagenomes Reveals Hidden Associations with Chronic Diseases.</title>
        <authorList>
            <person name="Tisza M.J."/>
            <person name="Buck C.B."/>
        </authorList>
    </citation>
    <scope>NUCLEOTIDE SEQUENCE</scope>
    <source>
        <strain evidence="1">Ctr0N4</strain>
    </source>
</reference>
<accession>A0A8S5M0C0</accession>
<name>A0A8S5M0C0_9CAUD</name>
<protein>
    <submittedName>
        <fullName evidence="1">Virion morphogenesis protein</fullName>
    </submittedName>
</protein>
<proteinExistence type="predicted"/>
<dbReference type="EMBL" id="BK014786">
    <property type="protein sequence ID" value="DAD75576.1"/>
    <property type="molecule type" value="Genomic_DNA"/>
</dbReference>
<sequence>MAVTYETKFNLLPDIIENVNALSGRSVSIGVFDGEQAYIAGIHEYGCRIPVTEKMRKFLARKGLHLKATTTVIVIPERSFLRAGFDAKSAEIKAIVDRDIGELAAGRFTAEVLLDDVGMTARGLIQQYARDLSAPPNHPFTAEQKGSSNPLVDTGSMIAAIEYRKE</sequence>